<proteinExistence type="predicted"/>
<accession>F9RUY9</accession>
<gene>
    <name evidence="1" type="ORF">VIS19158_14169</name>
</gene>
<evidence type="ECO:0000313" key="1">
    <source>
        <dbReference type="EMBL" id="EGU29990.1"/>
    </source>
</evidence>
<evidence type="ECO:0000313" key="2">
    <source>
        <dbReference type="Proteomes" id="UP000004349"/>
    </source>
</evidence>
<feature type="non-terminal residue" evidence="1">
    <location>
        <position position="1"/>
    </location>
</feature>
<organism evidence="1 2">
    <name type="scientific">Vibrio scophthalmi LMG 19158</name>
    <dbReference type="NCBI Taxonomy" id="870967"/>
    <lineage>
        <taxon>Bacteria</taxon>
        <taxon>Pseudomonadati</taxon>
        <taxon>Pseudomonadota</taxon>
        <taxon>Gammaproteobacteria</taxon>
        <taxon>Vibrionales</taxon>
        <taxon>Vibrionaceae</taxon>
        <taxon>Vibrio</taxon>
    </lineage>
</organism>
<protein>
    <submittedName>
        <fullName evidence="1">Uncharacterized protein</fullName>
    </submittedName>
</protein>
<name>F9RUY9_9VIBR</name>
<dbReference type="AlphaFoldDB" id="F9RUY9"/>
<dbReference type="EMBL" id="AFWE01000221">
    <property type="protein sequence ID" value="EGU29990.1"/>
    <property type="molecule type" value="Genomic_DNA"/>
</dbReference>
<reference evidence="1 2" key="1">
    <citation type="journal article" date="2012" name="Int. J. Syst. Evol. Microbiol.">
        <title>Vibrio caribbeanicus sp. nov., isolated from the marine sponge Scleritoderma cyanea.</title>
        <authorList>
            <person name="Hoffmann M."/>
            <person name="Monday S.R."/>
            <person name="Allard M.W."/>
            <person name="Strain E.A."/>
            <person name="Whittaker P."/>
            <person name="Naum M."/>
            <person name="McCarthy P.J."/>
            <person name="Lopez J.V."/>
            <person name="Fischer M."/>
            <person name="Brown E.W."/>
        </authorList>
    </citation>
    <scope>NUCLEOTIDE SEQUENCE [LARGE SCALE GENOMIC DNA]</scope>
    <source>
        <strain evidence="1 2">LMG 19158</strain>
    </source>
</reference>
<comment type="caution">
    <text evidence="1">The sequence shown here is derived from an EMBL/GenBank/DDBJ whole genome shotgun (WGS) entry which is preliminary data.</text>
</comment>
<dbReference type="Proteomes" id="UP000004349">
    <property type="component" value="Unassembled WGS sequence"/>
</dbReference>
<sequence length="38" mass="4469">AFLAEPAFQYRVARGAYLTLPDLRVKRFIQTFFSLFTN</sequence>